<name>A0A2R9ST12_9BACL</name>
<comment type="caution">
    <text evidence="1">The sequence shown here is derived from an EMBL/GenBank/DDBJ whole genome shotgun (WGS) entry which is preliminary data.</text>
</comment>
<keyword evidence="2" id="KW-1185">Reference proteome</keyword>
<proteinExistence type="predicted"/>
<protein>
    <submittedName>
        <fullName evidence="1">Glycoside hydrolase family 38</fullName>
    </submittedName>
</protein>
<reference evidence="1 2" key="1">
    <citation type="journal article" date="2010" name="BMC Genomics">
        <title>Genome sequence of the pattern forming Paenibacillus vortex bacterium reveals potential for thriving in complex environments.</title>
        <authorList>
            <person name="Sirota-Madi A."/>
            <person name="Olender T."/>
            <person name="Helman Y."/>
            <person name="Ingham C."/>
            <person name="Brainis I."/>
            <person name="Roth D."/>
            <person name="Hagi E."/>
            <person name="Brodsky L."/>
            <person name="Leshkowitz D."/>
            <person name="Galatenko V."/>
            <person name="Nikolaev V."/>
            <person name="Mugasimangalam R.C."/>
            <person name="Bransburg-Zabary S."/>
            <person name="Gutnick D.L."/>
            <person name="Lancet D."/>
            <person name="Ben-Jacob E."/>
        </authorList>
    </citation>
    <scope>NUCLEOTIDE SEQUENCE [LARGE SCALE GENOMIC DNA]</scope>
    <source>
        <strain evidence="1 2">V453</strain>
    </source>
</reference>
<dbReference type="RefSeq" id="WP_006210612.1">
    <property type="nucleotide sequence ID" value="NZ_ADHJ01000031.1"/>
</dbReference>
<organism evidence="1 2">
    <name type="scientific">Paenibacillus vortex V453</name>
    <dbReference type="NCBI Taxonomy" id="715225"/>
    <lineage>
        <taxon>Bacteria</taxon>
        <taxon>Bacillati</taxon>
        <taxon>Bacillota</taxon>
        <taxon>Bacilli</taxon>
        <taxon>Bacillales</taxon>
        <taxon>Paenibacillaceae</taxon>
        <taxon>Paenibacillus</taxon>
    </lineage>
</organism>
<evidence type="ECO:0000313" key="1">
    <source>
        <dbReference type="EMBL" id="EFU40482.1"/>
    </source>
</evidence>
<keyword evidence="1" id="KW-0378">Hydrolase</keyword>
<evidence type="ECO:0000313" key="2">
    <source>
        <dbReference type="Proteomes" id="UP000003094"/>
    </source>
</evidence>
<dbReference type="EMBL" id="ADHJ01000031">
    <property type="protein sequence ID" value="EFU40482.1"/>
    <property type="molecule type" value="Genomic_DNA"/>
</dbReference>
<dbReference type="GO" id="GO:0016787">
    <property type="term" value="F:hydrolase activity"/>
    <property type="evidence" value="ECO:0007669"/>
    <property type="project" value="UniProtKB-KW"/>
</dbReference>
<dbReference type="AlphaFoldDB" id="A0A2R9ST12"/>
<dbReference type="Proteomes" id="UP000003094">
    <property type="component" value="Unassembled WGS sequence"/>
</dbReference>
<sequence length="44" mass="5246">MPYEPIRREPLKQMLDKLREAIYKPVAELDVTAWVTPEPVTYEE</sequence>
<dbReference type="KEGG" id="pvo:PVOR_18894"/>
<gene>
    <name evidence="1" type="ORF">PVOR_18894</name>
</gene>
<accession>A0A2R9ST12</accession>